<dbReference type="Proteomes" id="UP000184694">
    <property type="component" value="Unassembled WGS sequence"/>
</dbReference>
<dbReference type="AlphaFoldDB" id="A0A1N6FYU9"/>
<proteinExistence type="predicted"/>
<evidence type="ECO:0000313" key="2">
    <source>
        <dbReference type="EMBL" id="SIO00516.1"/>
    </source>
</evidence>
<evidence type="ECO:0000313" key="3">
    <source>
        <dbReference type="Proteomes" id="UP000184694"/>
    </source>
</evidence>
<protein>
    <recommendedName>
        <fullName evidence="4">Rod shape-determining protein MreD</fullName>
    </recommendedName>
</protein>
<evidence type="ECO:0000256" key="1">
    <source>
        <dbReference type="SAM" id="Phobius"/>
    </source>
</evidence>
<dbReference type="STRING" id="1121457.SAMN02745161_1592"/>
<keyword evidence="1" id="KW-0812">Transmembrane</keyword>
<reference evidence="3" key="1">
    <citation type="submission" date="2016-11" db="EMBL/GenBank/DDBJ databases">
        <authorList>
            <person name="Varghese N."/>
            <person name="Submissions S."/>
        </authorList>
    </citation>
    <scope>NUCLEOTIDE SEQUENCE [LARGE SCALE GENOMIC DNA]</scope>
    <source>
        <strain evidence="3">DSM 17456</strain>
    </source>
</reference>
<keyword evidence="1" id="KW-0472">Membrane</keyword>
<feature type="transmembrane region" description="Helical" evidence="1">
    <location>
        <begin position="96"/>
        <end position="117"/>
    </location>
</feature>
<gene>
    <name evidence="2" type="ORF">SAMN02745161_1592</name>
</gene>
<keyword evidence="1" id="KW-1133">Transmembrane helix</keyword>
<accession>A0A1N6FYU9</accession>
<sequence length="162" mass="18566">MRKSKRPVFKNIFWWLGYTIVAIWMQYAIAGVDFFMPAVICSMQEENPRQTFWLITMFALIQEGTGAIAFGSSTLWYCSALVLMYYGRWLFDANNFFFIVLVSCALGVWNVGLTLLMANLQSFQVNLQLLVADSCLLAGLIPLVWFILYSLRQGFLRNVNAT</sequence>
<feature type="transmembrane region" description="Helical" evidence="1">
    <location>
        <begin position="129"/>
        <end position="148"/>
    </location>
</feature>
<feature type="transmembrane region" description="Helical" evidence="1">
    <location>
        <begin position="12"/>
        <end position="32"/>
    </location>
</feature>
<dbReference type="RefSeq" id="WP_074216387.1">
    <property type="nucleotide sequence ID" value="NZ_FSRG01000004.1"/>
</dbReference>
<name>A0A1N6FYU9_9BACT</name>
<dbReference type="EMBL" id="FSRG01000004">
    <property type="protein sequence ID" value="SIO00516.1"/>
    <property type="molecule type" value="Genomic_DNA"/>
</dbReference>
<organism evidence="2 3">
    <name type="scientific">Halodesulfovibrio marinisediminis DSM 17456</name>
    <dbReference type="NCBI Taxonomy" id="1121457"/>
    <lineage>
        <taxon>Bacteria</taxon>
        <taxon>Pseudomonadati</taxon>
        <taxon>Thermodesulfobacteriota</taxon>
        <taxon>Desulfovibrionia</taxon>
        <taxon>Desulfovibrionales</taxon>
        <taxon>Desulfovibrionaceae</taxon>
        <taxon>Halodesulfovibrio</taxon>
    </lineage>
</organism>
<feature type="transmembrane region" description="Helical" evidence="1">
    <location>
        <begin position="52"/>
        <end position="84"/>
    </location>
</feature>
<evidence type="ECO:0008006" key="4">
    <source>
        <dbReference type="Google" id="ProtNLM"/>
    </source>
</evidence>
<keyword evidence="3" id="KW-1185">Reference proteome</keyword>
<dbReference type="OrthoDB" id="5470719at2"/>